<dbReference type="InterPro" id="IPR017930">
    <property type="entry name" value="Myb_dom"/>
</dbReference>
<evidence type="ECO:0000256" key="2">
    <source>
        <dbReference type="ARBA" id="ARBA00022737"/>
    </source>
</evidence>
<dbReference type="GO" id="GO:0003677">
    <property type="term" value="F:DNA binding"/>
    <property type="evidence" value="ECO:0007669"/>
    <property type="project" value="UniProtKB-KW"/>
</dbReference>
<dbReference type="CDD" id="cd00167">
    <property type="entry name" value="SANT"/>
    <property type="match status" value="1"/>
</dbReference>
<evidence type="ECO:0000259" key="5">
    <source>
        <dbReference type="PROSITE" id="PS50090"/>
    </source>
</evidence>
<keyword evidence="3" id="KW-0238">DNA-binding</keyword>
<dbReference type="AlphaFoldDB" id="A0A022QBW3"/>
<dbReference type="EMBL" id="KI632147">
    <property type="protein sequence ID" value="EYU23975.1"/>
    <property type="molecule type" value="Genomic_DNA"/>
</dbReference>
<dbReference type="InterPro" id="IPR015495">
    <property type="entry name" value="Myb_TF_plants"/>
</dbReference>
<dbReference type="PANTHER" id="PTHR47994">
    <property type="entry name" value="F14D16.11-RELATED"/>
    <property type="match status" value="1"/>
</dbReference>
<sequence>LNRCGKSCRLRCTDYLRPDIKRGKFSQDEEQTILNLHSILGNKWSAIATHLPGRTDNEIKNFWNTHLKKKLIHMGFDPMTHQPRSDIFSTLPQLIALATLIENPSLWEEQAMRLQAEQAVHMARLNNCLQNLLQQPPPSFLPPPPPTFQSNNNTIADMADFNLLSHYEAAAAAAVPAGVLQEPMGFSHLPDLEVYDFGGLISHGENSAGSSSSEWLRQNLPPPAADPVVAESDSFTNVVDGCSASSYEGGGQMWSELLDDPIFHDIA</sequence>
<dbReference type="STRING" id="4155.A0A022QBW3"/>
<gene>
    <name evidence="7" type="ORF">MIMGU_mgv1a023679mg</name>
</gene>
<dbReference type="eggNOG" id="KOG0048">
    <property type="taxonomic scope" value="Eukaryota"/>
</dbReference>
<dbReference type="PANTHER" id="PTHR47994:SF5">
    <property type="entry name" value="F14D16.11-RELATED"/>
    <property type="match status" value="1"/>
</dbReference>
<organism evidence="7 8">
    <name type="scientific">Erythranthe guttata</name>
    <name type="common">Yellow monkey flower</name>
    <name type="synonym">Mimulus guttatus</name>
    <dbReference type="NCBI Taxonomy" id="4155"/>
    <lineage>
        <taxon>Eukaryota</taxon>
        <taxon>Viridiplantae</taxon>
        <taxon>Streptophyta</taxon>
        <taxon>Embryophyta</taxon>
        <taxon>Tracheophyta</taxon>
        <taxon>Spermatophyta</taxon>
        <taxon>Magnoliopsida</taxon>
        <taxon>eudicotyledons</taxon>
        <taxon>Gunneridae</taxon>
        <taxon>Pentapetalae</taxon>
        <taxon>asterids</taxon>
        <taxon>lamiids</taxon>
        <taxon>Lamiales</taxon>
        <taxon>Phrymaceae</taxon>
        <taxon>Erythranthe</taxon>
    </lineage>
</organism>
<feature type="domain" description="Myb-like" evidence="5">
    <location>
        <begin position="17"/>
        <end position="67"/>
    </location>
</feature>
<dbReference type="PROSITE" id="PS50090">
    <property type="entry name" value="MYB_LIKE"/>
    <property type="match status" value="1"/>
</dbReference>
<dbReference type="InterPro" id="IPR009057">
    <property type="entry name" value="Homeodomain-like_sf"/>
</dbReference>
<feature type="non-terminal residue" evidence="7">
    <location>
        <position position="1"/>
    </location>
</feature>
<proteinExistence type="predicted"/>
<dbReference type="Gene3D" id="1.10.10.60">
    <property type="entry name" value="Homeodomain-like"/>
    <property type="match status" value="1"/>
</dbReference>
<evidence type="ECO:0000313" key="7">
    <source>
        <dbReference type="EMBL" id="EYU23975.1"/>
    </source>
</evidence>
<comment type="subcellular location">
    <subcellularLocation>
        <location evidence="1">Nucleus</location>
    </subcellularLocation>
</comment>
<evidence type="ECO:0000256" key="3">
    <source>
        <dbReference type="ARBA" id="ARBA00023125"/>
    </source>
</evidence>
<keyword evidence="2" id="KW-0677">Repeat</keyword>
<name>A0A022QBW3_ERYGU</name>
<reference evidence="7 8" key="1">
    <citation type="journal article" date="2013" name="Proc. Natl. Acad. Sci. U.S.A.">
        <title>Fine-scale variation in meiotic recombination in Mimulus inferred from population shotgun sequencing.</title>
        <authorList>
            <person name="Hellsten U."/>
            <person name="Wright K.M."/>
            <person name="Jenkins J."/>
            <person name="Shu S."/>
            <person name="Yuan Y."/>
            <person name="Wessler S.R."/>
            <person name="Schmutz J."/>
            <person name="Willis J.H."/>
            <person name="Rokhsar D.S."/>
        </authorList>
    </citation>
    <scope>NUCLEOTIDE SEQUENCE [LARGE SCALE GENOMIC DNA]</scope>
    <source>
        <strain evidence="8">cv. DUN x IM62</strain>
    </source>
</reference>
<evidence type="ECO:0000313" key="8">
    <source>
        <dbReference type="Proteomes" id="UP000030748"/>
    </source>
</evidence>
<keyword evidence="4" id="KW-0539">Nucleus</keyword>
<dbReference type="PROSITE" id="PS51294">
    <property type="entry name" value="HTH_MYB"/>
    <property type="match status" value="1"/>
</dbReference>
<dbReference type="Pfam" id="PF00249">
    <property type="entry name" value="Myb_DNA-binding"/>
    <property type="match status" value="1"/>
</dbReference>
<evidence type="ECO:0000259" key="6">
    <source>
        <dbReference type="PROSITE" id="PS51294"/>
    </source>
</evidence>
<dbReference type="SMART" id="SM00717">
    <property type="entry name" value="SANT"/>
    <property type="match status" value="1"/>
</dbReference>
<accession>A0A022QBW3</accession>
<evidence type="ECO:0000256" key="1">
    <source>
        <dbReference type="ARBA" id="ARBA00004123"/>
    </source>
</evidence>
<dbReference type="FunFam" id="1.10.10.60:FF:000349">
    <property type="entry name" value="Transcription factor MYB39"/>
    <property type="match status" value="1"/>
</dbReference>
<keyword evidence="8" id="KW-1185">Reference proteome</keyword>
<protein>
    <submittedName>
        <fullName evidence="7">Uncharacterized protein</fullName>
    </submittedName>
</protein>
<feature type="domain" description="HTH myb-type" evidence="6">
    <location>
        <begin position="17"/>
        <end position="71"/>
    </location>
</feature>
<dbReference type="SUPFAM" id="SSF46689">
    <property type="entry name" value="Homeodomain-like"/>
    <property type="match status" value="1"/>
</dbReference>
<dbReference type="InterPro" id="IPR001005">
    <property type="entry name" value="SANT/Myb"/>
</dbReference>
<dbReference type="Proteomes" id="UP000030748">
    <property type="component" value="Unassembled WGS sequence"/>
</dbReference>
<evidence type="ECO:0000256" key="4">
    <source>
        <dbReference type="ARBA" id="ARBA00023242"/>
    </source>
</evidence>
<dbReference type="GO" id="GO:0005634">
    <property type="term" value="C:nucleus"/>
    <property type="evidence" value="ECO:0007669"/>
    <property type="project" value="UniProtKB-SubCell"/>
</dbReference>